<evidence type="ECO:0000256" key="1">
    <source>
        <dbReference type="ARBA" id="ARBA00001947"/>
    </source>
</evidence>
<evidence type="ECO:0000256" key="5">
    <source>
        <dbReference type="ARBA" id="ARBA00024029"/>
    </source>
</evidence>
<dbReference type="OrthoDB" id="9801445at2"/>
<comment type="caution">
    <text evidence="6">The sequence shown here is derived from an EMBL/GenBank/DDBJ whole genome shotgun (WGS) entry which is preliminary data.</text>
</comment>
<dbReference type="InterPro" id="IPR003785">
    <property type="entry name" value="Creatininase/forma_Hydrolase"/>
</dbReference>
<comment type="cofactor">
    <cofactor evidence="1">
        <name>Zn(2+)</name>
        <dbReference type="ChEBI" id="CHEBI:29105"/>
    </cofactor>
</comment>
<gene>
    <name evidence="6" type="ORF">DLJ53_11625</name>
</gene>
<dbReference type="GO" id="GO:0009231">
    <property type="term" value="P:riboflavin biosynthetic process"/>
    <property type="evidence" value="ECO:0007669"/>
    <property type="project" value="TreeGrafter"/>
</dbReference>
<dbReference type="Gene3D" id="3.40.50.10310">
    <property type="entry name" value="Creatininase"/>
    <property type="match status" value="1"/>
</dbReference>
<evidence type="ECO:0000256" key="3">
    <source>
        <dbReference type="ARBA" id="ARBA00022801"/>
    </source>
</evidence>
<organism evidence="6 7">
    <name type="scientific">Acuticoccus sediminis</name>
    <dbReference type="NCBI Taxonomy" id="2184697"/>
    <lineage>
        <taxon>Bacteria</taxon>
        <taxon>Pseudomonadati</taxon>
        <taxon>Pseudomonadota</taxon>
        <taxon>Alphaproteobacteria</taxon>
        <taxon>Hyphomicrobiales</taxon>
        <taxon>Amorphaceae</taxon>
        <taxon>Acuticoccus</taxon>
    </lineage>
</organism>
<keyword evidence="2" id="KW-0479">Metal-binding</keyword>
<dbReference type="PANTHER" id="PTHR35005:SF1">
    <property type="entry name" value="2-AMINO-5-FORMYLAMINO-6-RIBOSYLAMINOPYRIMIDIN-4(3H)-ONE 5'-MONOPHOSPHATE DEFORMYLASE"/>
    <property type="match status" value="1"/>
</dbReference>
<dbReference type="GO" id="GO:0016811">
    <property type="term" value="F:hydrolase activity, acting on carbon-nitrogen (but not peptide) bonds, in linear amides"/>
    <property type="evidence" value="ECO:0007669"/>
    <property type="project" value="TreeGrafter"/>
</dbReference>
<dbReference type="InterPro" id="IPR024087">
    <property type="entry name" value="Creatininase-like_sf"/>
</dbReference>
<dbReference type="RefSeq" id="WP_111345300.1">
    <property type="nucleotide sequence ID" value="NZ_JAIWKD010000002.1"/>
</dbReference>
<dbReference type="Proteomes" id="UP000249590">
    <property type="component" value="Unassembled WGS sequence"/>
</dbReference>
<keyword evidence="4" id="KW-0862">Zinc</keyword>
<evidence type="ECO:0000313" key="6">
    <source>
        <dbReference type="EMBL" id="RAI02023.1"/>
    </source>
</evidence>
<keyword evidence="3" id="KW-0378">Hydrolase</keyword>
<dbReference type="EMBL" id="QHHQ01000002">
    <property type="protein sequence ID" value="RAI02023.1"/>
    <property type="molecule type" value="Genomic_DNA"/>
</dbReference>
<accession>A0A8B2NW55</accession>
<dbReference type="Pfam" id="PF02633">
    <property type="entry name" value="Creatininase"/>
    <property type="match status" value="1"/>
</dbReference>
<proteinExistence type="inferred from homology"/>
<keyword evidence="7" id="KW-1185">Reference proteome</keyword>
<evidence type="ECO:0000313" key="7">
    <source>
        <dbReference type="Proteomes" id="UP000249590"/>
    </source>
</evidence>
<dbReference type="GO" id="GO:0046872">
    <property type="term" value="F:metal ion binding"/>
    <property type="evidence" value="ECO:0007669"/>
    <property type="project" value="UniProtKB-KW"/>
</dbReference>
<name>A0A8B2NW55_9HYPH</name>
<dbReference type="SUPFAM" id="SSF102215">
    <property type="entry name" value="Creatininase"/>
    <property type="match status" value="1"/>
</dbReference>
<protein>
    <submittedName>
        <fullName evidence="6">Creatininase</fullName>
    </submittedName>
</protein>
<sequence length="255" mass="26394">MYWERLTSHELNALDKATPLFLSIAAVEQHGPHLATGTDSIIGAHLLERLEAERPDGVVILPQVKVGCSEHHMSLGGTLTVSHPTFIAYVTELASAALRHGFTNLVILNSHGGNVAVGGVIAEMLAIENPDCRIVFTTWWRVAAEALKGIVEGGKGAVGHACEFETSLMMSAAPGEVRGGKIPPRGGAANFAWADGDMLVGSPATLVRTMSAQTGGTGVKGEPSLASAGKGVAIADAVVAQLVVMADDLASKSDD</sequence>
<dbReference type="AlphaFoldDB" id="A0A8B2NW55"/>
<dbReference type="PANTHER" id="PTHR35005">
    <property type="entry name" value="3-DEHYDRO-SCYLLO-INOSOSE HYDROLASE"/>
    <property type="match status" value="1"/>
</dbReference>
<reference evidence="6 7" key="1">
    <citation type="submission" date="2018-05" db="EMBL/GenBank/DDBJ databases">
        <title>Acuticoccus sediminis sp. nov., isolated from deep-sea sediment of Indian Ocean.</title>
        <authorList>
            <person name="Liu X."/>
            <person name="Lai Q."/>
            <person name="Du Y."/>
            <person name="Sun F."/>
            <person name="Zhang X."/>
            <person name="Wang S."/>
            <person name="Shao Z."/>
        </authorList>
    </citation>
    <scope>NUCLEOTIDE SEQUENCE [LARGE SCALE GENOMIC DNA]</scope>
    <source>
        <strain evidence="6 7">PTG4-2</strain>
    </source>
</reference>
<comment type="similarity">
    <text evidence="5">Belongs to the creatininase superfamily.</text>
</comment>
<evidence type="ECO:0000256" key="2">
    <source>
        <dbReference type="ARBA" id="ARBA00022723"/>
    </source>
</evidence>
<evidence type="ECO:0000256" key="4">
    <source>
        <dbReference type="ARBA" id="ARBA00022833"/>
    </source>
</evidence>